<protein>
    <recommendedName>
        <fullName evidence="7">4-coumarate-CoA ligase</fullName>
    </recommendedName>
</protein>
<dbReference type="InterPro" id="IPR025110">
    <property type="entry name" value="AMP-bd_C"/>
</dbReference>
<accession>A0A1Y2DMA7</accession>
<dbReference type="GO" id="GO:0016405">
    <property type="term" value="F:CoA-ligase activity"/>
    <property type="evidence" value="ECO:0007669"/>
    <property type="project" value="TreeGrafter"/>
</dbReference>
<sequence>MASIVEKTPEGIIYKAARTFSVPDIDVLTLLFESKQCSIPDDKIVHVDAADPSNYLTKAKLRQKSKKFAHVLRNQYGIGANGPSQDAVLLISTGHFMLPLIFYGTVAAEGIFSSSSPSATPEELAYQLQQIGAKVIICTDETKDVAITAANKVGLPLRRVLSYKGEAELELHEAASGAKLPISNQELQWRRITDADELENGIVCLLFSSGTTGLPKAMRLSHRNMVSSATLVLDPTKEYHAEHQPRGFEYKSLAHLPVAHIAGVQGYLVNSVYQGGILYWMPRFDFAKFCEYSKKYKCTVMFSVPPIYLMISKSPLVTDHFDSWVDAIVGAAPMGQGLQMEVSKKLGKGGPILRQTWGLSETTGSVTTVPLEMRNRSPGSVGCLVANCSARIVDDEGRDVEPGSEGEILVQGPLVTKGYWKNEKANEEAFKDGWFYTGDVGAFRDGWLWIVDRKKELIKYQGTQVAPAELEAILLSHPKIIDAAIIGVPGNDTELPRAYVVADPKQISGEEIKSFVAKQVAKYKQLRGGVVFIASIPKSPSGKILRKNLRDMAKNEALSSKL</sequence>
<dbReference type="InParanoid" id="A0A1Y2DMA7"/>
<dbReference type="STRING" id="1141098.A0A1Y2DMA7"/>
<keyword evidence="6" id="KW-1185">Reference proteome</keyword>
<evidence type="ECO:0008006" key="7">
    <source>
        <dbReference type="Google" id="ProtNLM"/>
    </source>
</evidence>
<dbReference type="SUPFAM" id="SSF56801">
    <property type="entry name" value="Acetyl-CoA synthetase-like"/>
    <property type="match status" value="1"/>
</dbReference>
<name>A0A1Y2DMA7_9PEZI</name>
<dbReference type="Pfam" id="PF00501">
    <property type="entry name" value="AMP-binding"/>
    <property type="match status" value="1"/>
</dbReference>
<dbReference type="Gene3D" id="3.30.300.30">
    <property type="match status" value="1"/>
</dbReference>
<dbReference type="RefSeq" id="XP_040712713.1">
    <property type="nucleotide sequence ID" value="XM_040863062.1"/>
</dbReference>
<dbReference type="Proteomes" id="UP000193689">
    <property type="component" value="Unassembled WGS sequence"/>
</dbReference>
<reference evidence="5 6" key="1">
    <citation type="submission" date="2016-07" db="EMBL/GenBank/DDBJ databases">
        <title>Pervasive Adenine N6-methylation of Active Genes in Fungi.</title>
        <authorList>
            <consortium name="DOE Joint Genome Institute"/>
            <person name="Mondo S.J."/>
            <person name="Dannebaum R.O."/>
            <person name="Kuo R.C."/>
            <person name="Labutti K."/>
            <person name="Haridas S."/>
            <person name="Kuo A."/>
            <person name="Salamov A."/>
            <person name="Ahrendt S.R."/>
            <person name="Lipzen A."/>
            <person name="Sullivan W."/>
            <person name="Andreopoulos W.B."/>
            <person name="Clum A."/>
            <person name="Lindquist E."/>
            <person name="Daum C."/>
            <person name="Ramamoorthy G.K."/>
            <person name="Gryganskyi A."/>
            <person name="Culley D."/>
            <person name="Magnuson J.K."/>
            <person name="James T.Y."/>
            <person name="O'Malley M.A."/>
            <person name="Stajich J.E."/>
            <person name="Spatafora J.W."/>
            <person name="Visel A."/>
            <person name="Grigoriev I.V."/>
        </authorList>
    </citation>
    <scope>NUCLEOTIDE SEQUENCE [LARGE SCALE GENOMIC DNA]</scope>
    <source>
        <strain evidence="5 6">CBS 129021</strain>
    </source>
</reference>
<evidence type="ECO:0000313" key="6">
    <source>
        <dbReference type="Proteomes" id="UP000193689"/>
    </source>
</evidence>
<evidence type="ECO:0000256" key="1">
    <source>
        <dbReference type="ARBA" id="ARBA00006432"/>
    </source>
</evidence>
<dbReference type="AlphaFoldDB" id="A0A1Y2DMA7"/>
<dbReference type="InterPro" id="IPR045851">
    <property type="entry name" value="AMP-bd_C_sf"/>
</dbReference>
<dbReference type="Pfam" id="PF13193">
    <property type="entry name" value="AMP-binding_C"/>
    <property type="match status" value="1"/>
</dbReference>
<dbReference type="GeneID" id="63779274"/>
<dbReference type="EMBL" id="MCFJ01000012">
    <property type="protein sequence ID" value="ORY60279.1"/>
    <property type="molecule type" value="Genomic_DNA"/>
</dbReference>
<dbReference type="PANTHER" id="PTHR24096">
    <property type="entry name" value="LONG-CHAIN-FATTY-ACID--COA LIGASE"/>
    <property type="match status" value="1"/>
</dbReference>
<dbReference type="PANTHER" id="PTHR24096:SF149">
    <property type="entry name" value="AMP-BINDING DOMAIN-CONTAINING PROTEIN-RELATED"/>
    <property type="match status" value="1"/>
</dbReference>
<organism evidence="5 6">
    <name type="scientific">Pseudomassariella vexata</name>
    <dbReference type="NCBI Taxonomy" id="1141098"/>
    <lineage>
        <taxon>Eukaryota</taxon>
        <taxon>Fungi</taxon>
        <taxon>Dikarya</taxon>
        <taxon>Ascomycota</taxon>
        <taxon>Pezizomycotina</taxon>
        <taxon>Sordariomycetes</taxon>
        <taxon>Xylariomycetidae</taxon>
        <taxon>Amphisphaeriales</taxon>
        <taxon>Pseudomassariaceae</taxon>
        <taxon>Pseudomassariella</taxon>
    </lineage>
</organism>
<dbReference type="FunFam" id="3.30.300.30:FF:000007">
    <property type="entry name" value="4-coumarate--CoA ligase 2"/>
    <property type="match status" value="1"/>
</dbReference>
<dbReference type="InterPro" id="IPR042099">
    <property type="entry name" value="ANL_N_sf"/>
</dbReference>
<dbReference type="OrthoDB" id="1898221at2759"/>
<dbReference type="GO" id="GO:0019748">
    <property type="term" value="P:secondary metabolic process"/>
    <property type="evidence" value="ECO:0007669"/>
    <property type="project" value="TreeGrafter"/>
</dbReference>
<comment type="caution">
    <text evidence="5">The sequence shown here is derived from an EMBL/GenBank/DDBJ whole genome shotgun (WGS) entry which is preliminary data.</text>
</comment>
<gene>
    <name evidence="5" type="ORF">BCR38DRAFT_477094</name>
</gene>
<dbReference type="InterPro" id="IPR000873">
    <property type="entry name" value="AMP-dep_synth/lig_dom"/>
</dbReference>
<evidence type="ECO:0000259" key="3">
    <source>
        <dbReference type="Pfam" id="PF00501"/>
    </source>
</evidence>
<comment type="similarity">
    <text evidence="1">Belongs to the ATP-dependent AMP-binding enzyme family.</text>
</comment>
<evidence type="ECO:0000313" key="5">
    <source>
        <dbReference type="EMBL" id="ORY60279.1"/>
    </source>
</evidence>
<evidence type="ECO:0000256" key="2">
    <source>
        <dbReference type="ARBA" id="ARBA00022598"/>
    </source>
</evidence>
<feature type="domain" description="AMP-binding enzyme C-terminal" evidence="4">
    <location>
        <begin position="469"/>
        <end position="543"/>
    </location>
</feature>
<keyword evidence="2" id="KW-0436">Ligase</keyword>
<dbReference type="InterPro" id="IPR020845">
    <property type="entry name" value="AMP-binding_CS"/>
</dbReference>
<dbReference type="Gene3D" id="3.40.50.12780">
    <property type="entry name" value="N-terminal domain of ligase-like"/>
    <property type="match status" value="1"/>
</dbReference>
<dbReference type="PROSITE" id="PS00455">
    <property type="entry name" value="AMP_BINDING"/>
    <property type="match status" value="1"/>
</dbReference>
<evidence type="ECO:0000259" key="4">
    <source>
        <dbReference type="Pfam" id="PF13193"/>
    </source>
</evidence>
<proteinExistence type="inferred from homology"/>
<feature type="domain" description="AMP-dependent synthetase/ligase" evidence="3">
    <location>
        <begin position="41"/>
        <end position="420"/>
    </location>
</feature>